<keyword evidence="3" id="KW-1185">Reference proteome</keyword>
<keyword evidence="1" id="KW-0175">Coiled coil</keyword>
<proteinExistence type="predicted"/>
<gene>
    <name evidence="2" type="ORF">PPRIM_AZ9-3.1.T1110131</name>
</gene>
<dbReference type="Proteomes" id="UP000688137">
    <property type="component" value="Unassembled WGS sequence"/>
</dbReference>
<dbReference type="EMBL" id="CAJJDM010000114">
    <property type="protein sequence ID" value="CAD8100102.1"/>
    <property type="molecule type" value="Genomic_DNA"/>
</dbReference>
<evidence type="ECO:0000313" key="3">
    <source>
        <dbReference type="Proteomes" id="UP000688137"/>
    </source>
</evidence>
<accession>A0A8S1PAG5</accession>
<protein>
    <submittedName>
        <fullName evidence="2">Uncharacterized protein</fullName>
    </submittedName>
</protein>
<evidence type="ECO:0000313" key="2">
    <source>
        <dbReference type="EMBL" id="CAD8100102.1"/>
    </source>
</evidence>
<reference evidence="2" key="1">
    <citation type="submission" date="2021-01" db="EMBL/GenBank/DDBJ databases">
        <authorList>
            <consortium name="Genoscope - CEA"/>
            <person name="William W."/>
        </authorList>
    </citation>
    <scope>NUCLEOTIDE SEQUENCE</scope>
</reference>
<dbReference type="AlphaFoldDB" id="A0A8S1PAG5"/>
<organism evidence="2 3">
    <name type="scientific">Paramecium primaurelia</name>
    <dbReference type="NCBI Taxonomy" id="5886"/>
    <lineage>
        <taxon>Eukaryota</taxon>
        <taxon>Sar</taxon>
        <taxon>Alveolata</taxon>
        <taxon>Ciliophora</taxon>
        <taxon>Intramacronucleata</taxon>
        <taxon>Oligohymenophorea</taxon>
        <taxon>Peniculida</taxon>
        <taxon>Parameciidae</taxon>
        <taxon>Paramecium</taxon>
    </lineage>
</organism>
<name>A0A8S1PAG5_PARPR</name>
<comment type="caution">
    <text evidence="2">The sequence shown here is derived from an EMBL/GenBank/DDBJ whole genome shotgun (WGS) entry which is preliminary data.</text>
</comment>
<evidence type="ECO:0000256" key="1">
    <source>
        <dbReference type="SAM" id="Coils"/>
    </source>
</evidence>
<sequence>MLVLPKCSEHDKPISHIDVNIGTPIGQRALCSFCPLDRPQPVEYAIQLKIEKSKEERKQYEELYNKILAPIQEFIKSLATVKNEFCKIIEMIECNLIEEKDKIINEKQRILKSMNLDYDYLTISDLQKIGEELSQQNQNKLQQDQKNLEKQLDKIMNSKELIILSEIKSSLYQILYQFQQQEFMKNIKDGQMKFHSFQKKQFSLDCYATAINKSETLLVVSHNIELKLFEIKQDGINELDMIKDFGFFYEIIFDKNDENLLYLGDYNSCLRAVRIQNRKMKIVNSFIKFDLAVPCVVCNSNSEVIVSSQDLSFRSYKLVDEVFTLIQDIGGVDKEISSITLSQDETMMATSHINFVIKIWQKKEKMWSISQDISTNRESMIGSQIRLRKDRNAVCFLKQNILAYLTDTGILRFYKKDESDTFQYFMEYQYSVDNGNHFPCTYSLRFNYDTGMLVCHQYHKLSVLKQNEDGLVQEFQEINNIKHQIVGCSLSLTFLVAQDSQNFTFYILKLRK</sequence>
<feature type="coiled-coil region" evidence="1">
    <location>
        <begin position="131"/>
        <end position="158"/>
    </location>
</feature>